<sequence>MGGLGLLNLEKFSRALRLRWLWHEWVSPEKAWVGSDIPCDDTGRLLFAACTTITIGDGKKTKFWQSGWLHGRRPRDIAPNLFKASKRKCRTVADALQNSNWIREMRNTTTLSITHLVEFVQLWGLVRQIVLQNGTHDTIKWKLSVTGEYSTASAYKAQFLGTITAPKLSCIWVSGGPDRLAIRGWPYNATSALCRQTMETALHLLADCRFTRRIWDHIALWVQEPLLKPSNWKIANTALEWWINITTTAGTPRKALCSIALLIMWVLWNERNARIFNRKESSFISVIGKIKEEMSAWIVARACPLGALLLRD</sequence>
<dbReference type="PANTHER" id="PTHR33116">
    <property type="entry name" value="REVERSE TRANSCRIPTASE ZINC-BINDING DOMAIN-CONTAINING PROTEIN-RELATED-RELATED"/>
    <property type="match status" value="1"/>
</dbReference>
<evidence type="ECO:0000313" key="2">
    <source>
        <dbReference type="Proteomes" id="UP000823388"/>
    </source>
</evidence>
<protein>
    <recommendedName>
        <fullName evidence="3">Reverse transcriptase zinc-binding domain-containing protein</fullName>
    </recommendedName>
</protein>
<dbReference type="PANTHER" id="PTHR33116:SF87">
    <property type="entry name" value="OS01G0158850 PROTEIN"/>
    <property type="match status" value="1"/>
</dbReference>
<reference evidence="1" key="1">
    <citation type="submission" date="2020-05" db="EMBL/GenBank/DDBJ databases">
        <title>WGS assembly of Panicum virgatum.</title>
        <authorList>
            <person name="Lovell J.T."/>
            <person name="Jenkins J."/>
            <person name="Shu S."/>
            <person name="Juenger T.E."/>
            <person name="Schmutz J."/>
        </authorList>
    </citation>
    <scope>NUCLEOTIDE SEQUENCE</scope>
    <source>
        <strain evidence="1">AP13</strain>
    </source>
</reference>
<proteinExistence type="predicted"/>
<comment type="caution">
    <text evidence="1">The sequence shown here is derived from an EMBL/GenBank/DDBJ whole genome shotgun (WGS) entry which is preliminary data.</text>
</comment>
<gene>
    <name evidence="1" type="ORF">PVAP13_9NG370428</name>
</gene>
<evidence type="ECO:0000313" key="1">
    <source>
        <dbReference type="EMBL" id="KAG2538932.1"/>
    </source>
</evidence>
<accession>A0A8T0MS20</accession>
<dbReference type="Proteomes" id="UP000823388">
    <property type="component" value="Chromosome 9N"/>
</dbReference>
<organism evidence="1 2">
    <name type="scientific">Panicum virgatum</name>
    <name type="common">Blackwell switchgrass</name>
    <dbReference type="NCBI Taxonomy" id="38727"/>
    <lineage>
        <taxon>Eukaryota</taxon>
        <taxon>Viridiplantae</taxon>
        <taxon>Streptophyta</taxon>
        <taxon>Embryophyta</taxon>
        <taxon>Tracheophyta</taxon>
        <taxon>Spermatophyta</taxon>
        <taxon>Magnoliopsida</taxon>
        <taxon>Liliopsida</taxon>
        <taxon>Poales</taxon>
        <taxon>Poaceae</taxon>
        <taxon>PACMAD clade</taxon>
        <taxon>Panicoideae</taxon>
        <taxon>Panicodae</taxon>
        <taxon>Paniceae</taxon>
        <taxon>Panicinae</taxon>
        <taxon>Panicum</taxon>
        <taxon>Panicum sect. Hiantes</taxon>
    </lineage>
</organism>
<dbReference type="EMBL" id="CM029054">
    <property type="protein sequence ID" value="KAG2538932.1"/>
    <property type="molecule type" value="Genomic_DNA"/>
</dbReference>
<dbReference type="AlphaFoldDB" id="A0A8T0MS20"/>
<keyword evidence="2" id="KW-1185">Reference proteome</keyword>
<evidence type="ECO:0008006" key="3">
    <source>
        <dbReference type="Google" id="ProtNLM"/>
    </source>
</evidence>
<name>A0A8T0MS20_PANVG</name>